<organism evidence="1">
    <name type="scientific">marine sediment metagenome</name>
    <dbReference type="NCBI Taxonomy" id="412755"/>
    <lineage>
        <taxon>unclassified sequences</taxon>
        <taxon>metagenomes</taxon>
        <taxon>ecological metagenomes</taxon>
    </lineage>
</organism>
<reference evidence="1" key="1">
    <citation type="journal article" date="2015" name="Nature">
        <title>Complex archaea that bridge the gap between prokaryotes and eukaryotes.</title>
        <authorList>
            <person name="Spang A."/>
            <person name="Saw J.H."/>
            <person name="Jorgensen S.L."/>
            <person name="Zaremba-Niedzwiedzka K."/>
            <person name="Martijn J."/>
            <person name="Lind A.E."/>
            <person name="van Eijk R."/>
            <person name="Schleper C."/>
            <person name="Guy L."/>
            <person name="Ettema T.J."/>
        </authorList>
    </citation>
    <scope>NUCLEOTIDE SEQUENCE</scope>
</reference>
<proteinExistence type="predicted"/>
<dbReference type="AlphaFoldDB" id="A0A0F9SAY8"/>
<name>A0A0F9SAY8_9ZZZZ</name>
<evidence type="ECO:0000313" key="1">
    <source>
        <dbReference type="EMBL" id="KKN66060.1"/>
    </source>
</evidence>
<sequence length="103" mass="11981">MFTLPAWITYQQFEVLKRIVPGHPEYQPLGMGMTQQAAADDMGVSLSTVKRIIVEIKDKFPPAWKRIKAMQAVMNRQLTKAHQMYSFDDWMSNISEKETVEKF</sequence>
<accession>A0A0F9SAY8</accession>
<dbReference type="EMBL" id="LAZR01000511">
    <property type="protein sequence ID" value="KKN66060.1"/>
    <property type="molecule type" value="Genomic_DNA"/>
</dbReference>
<gene>
    <name evidence="1" type="ORF">LCGC14_0475380</name>
</gene>
<dbReference type="InterPro" id="IPR001387">
    <property type="entry name" value="Cro/C1-type_HTH"/>
</dbReference>
<comment type="caution">
    <text evidence="1">The sequence shown here is derived from an EMBL/GenBank/DDBJ whole genome shotgun (WGS) entry which is preliminary data.</text>
</comment>
<protein>
    <submittedName>
        <fullName evidence="1">Uncharacterized protein</fullName>
    </submittedName>
</protein>
<dbReference type="CDD" id="cd00093">
    <property type="entry name" value="HTH_XRE"/>
    <property type="match status" value="1"/>
</dbReference>